<sequence>MSVGLLITRDVVLGPVGAGGRCRAECMVQQDARLSQVNSPISDIKDMQHQPGNTLTTMQCKLKALRVRNEDLEGWYQSYPGHTRIGKGWQYGALC</sequence>
<dbReference type="AlphaFoldDB" id="A0AAV7RQ15"/>
<organism evidence="1 2">
    <name type="scientific">Pleurodeles waltl</name>
    <name type="common">Iberian ribbed newt</name>
    <dbReference type="NCBI Taxonomy" id="8319"/>
    <lineage>
        <taxon>Eukaryota</taxon>
        <taxon>Metazoa</taxon>
        <taxon>Chordata</taxon>
        <taxon>Craniata</taxon>
        <taxon>Vertebrata</taxon>
        <taxon>Euteleostomi</taxon>
        <taxon>Amphibia</taxon>
        <taxon>Batrachia</taxon>
        <taxon>Caudata</taxon>
        <taxon>Salamandroidea</taxon>
        <taxon>Salamandridae</taxon>
        <taxon>Pleurodelinae</taxon>
        <taxon>Pleurodeles</taxon>
    </lineage>
</organism>
<dbReference type="EMBL" id="JANPWB010000009">
    <property type="protein sequence ID" value="KAJ1153028.1"/>
    <property type="molecule type" value="Genomic_DNA"/>
</dbReference>
<gene>
    <name evidence="1" type="ORF">NDU88_005795</name>
</gene>
<name>A0AAV7RQ15_PLEWA</name>
<evidence type="ECO:0000313" key="2">
    <source>
        <dbReference type="Proteomes" id="UP001066276"/>
    </source>
</evidence>
<dbReference type="Proteomes" id="UP001066276">
    <property type="component" value="Chromosome 5"/>
</dbReference>
<evidence type="ECO:0000313" key="1">
    <source>
        <dbReference type="EMBL" id="KAJ1153028.1"/>
    </source>
</evidence>
<accession>A0AAV7RQ15</accession>
<comment type="caution">
    <text evidence="1">The sequence shown here is derived from an EMBL/GenBank/DDBJ whole genome shotgun (WGS) entry which is preliminary data.</text>
</comment>
<keyword evidence="2" id="KW-1185">Reference proteome</keyword>
<reference evidence="1" key="1">
    <citation type="journal article" date="2022" name="bioRxiv">
        <title>Sequencing and chromosome-scale assembly of the giantPleurodeles waltlgenome.</title>
        <authorList>
            <person name="Brown T."/>
            <person name="Elewa A."/>
            <person name="Iarovenko S."/>
            <person name="Subramanian E."/>
            <person name="Araus A.J."/>
            <person name="Petzold A."/>
            <person name="Susuki M."/>
            <person name="Suzuki K.-i.T."/>
            <person name="Hayashi T."/>
            <person name="Toyoda A."/>
            <person name="Oliveira C."/>
            <person name="Osipova E."/>
            <person name="Leigh N.D."/>
            <person name="Simon A."/>
            <person name="Yun M.H."/>
        </authorList>
    </citation>
    <scope>NUCLEOTIDE SEQUENCE</scope>
    <source>
        <strain evidence="1">20211129_DDA</strain>
        <tissue evidence="1">Liver</tissue>
    </source>
</reference>
<protein>
    <submittedName>
        <fullName evidence="1">Uncharacterized protein</fullName>
    </submittedName>
</protein>
<proteinExistence type="predicted"/>